<accession>A0AAJ0BQB1</accession>
<keyword evidence="2" id="KW-1185">Reference proteome</keyword>
<protein>
    <submittedName>
        <fullName evidence="1">Uncharacterized protein</fullName>
    </submittedName>
</protein>
<dbReference type="GeneID" id="85306433"/>
<dbReference type="RefSeq" id="XP_060278713.1">
    <property type="nucleotide sequence ID" value="XM_060423246.1"/>
</dbReference>
<organism evidence="1 2">
    <name type="scientific">Phialemonium atrogriseum</name>
    <dbReference type="NCBI Taxonomy" id="1093897"/>
    <lineage>
        <taxon>Eukaryota</taxon>
        <taxon>Fungi</taxon>
        <taxon>Dikarya</taxon>
        <taxon>Ascomycota</taxon>
        <taxon>Pezizomycotina</taxon>
        <taxon>Sordariomycetes</taxon>
        <taxon>Sordariomycetidae</taxon>
        <taxon>Cephalothecales</taxon>
        <taxon>Cephalothecaceae</taxon>
        <taxon>Phialemonium</taxon>
    </lineage>
</organism>
<evidence type="ECO:0000313" key="1">
    <source>
        <dbReference type="EMBL" id="KAK1762500.1"/>
    </source>
</evidence>
<dbReference type="AlphaFoldDB" id="A0AAJ0BQB1"/>
<dbReference type="Proteomes" id="UP001244011">
    <property type="component" value="Unassembled WGS sequence"/>
</dbReference>
<name>A0AAJ0BQB1_9PEZI</name>
<reference evidence="1" key="1">
    <citation type="submission" date="2023-06" db="EMBL/GenBank/DDBJ databases">
        <title>Genome-scale phylogeny and comparative genomics of the fungal order Sordariales.</title>
        <authorList>
            <consortium name="Lawrence Berkeley National Laboratory"/>
            <person name="Hensen N."/>
            <person name="Bonometti L."/>
            <person name="Westerberg I."/>
            <person name="Brannstrom I.O."/>
            <person name="Guillou S."/>
            <person name="Cros-Aarteil S."/>
            <person name="Calhoun S."/>
            <person name="Haridas S."/>
            <person name="Kuo A."/>
            <person name="Mondo S."/>
            <person name="Pangilinan J."/>
            <person name="Riley R."/>
            <person name="Labutti K."/>
            <person name="Andreopoulos B."/>
            <person name="Lipzen A."/>
            <person name="Chen C."/>
            <person name="Yanf M."/>
            <person name="Daum C."/>
            <person name="Ng V."/>
            <person name="Clum A."/>
            <person name="Steindorff A."/>
            <person name="Ohm R."/>
            <person name="Martin F."/>
            <person name="Silar P."/>
            <person name="Natvig D."/>
            <person name="Lalanne C."/>
            <person name="Gautier V."/>
            <person name="Ament-Velasquez S.L."/>
            <person name="Kruys A."/>
            <person name="Hutchinson M.I."/>
            <person name="Powell A.J."/>
            <person name="Barry K."/>
            <person name="Miller A.N."/>
            <person name="Grigoriev I.V."/>
            <person name="Debuchy R."/>
            <person name="Gladieux P."/>
            <person name="Thoren M.H."/>
            <person name="Johannesson H."/>
        </authorList>
    </citation>
    <scope>NUCLEOTIDE SEQUENCE</scope>
    <source>
        <strain evidence="1">8032-3</strain>
    </source>
</reference>
<dbReference type="EMBL" id="MU839036">
    <property type="protein sequence ID" value="KAK1762500.1"/>
    <property type="molecule type" value="Genomic_DNA"/>
</dbReference>
<evidence type="ECO:0000313" key="2">
    <source>
        <dbReference type="Proteomes" id="UP001244011"/>
    </source>
</evidence>
<sequence>MTTPRYVALPVDKAADDDELLKHVTHEFGDGFSASQCDVSGFSPVIIELFKAHPTDRVIVFRPQAGLEGFGCIRIRVLKKDEDDKHGDRDKQNKHKVTKNATVWEKVRGKGAYIGMIPAGCRFEAMYVDVNLVTKRGD</sequence>
<comment type="caution">
    <text evidence="1">The sequence shown here is derived from an EMBL/GenBank/DDBJ whole genome shotgun (WGS) entry which is preliminary data.</text>
</comment>
<proteinExistence type="predicted"/>
<gene>
    <name evidence="1" type="ORF">QBC33DRAFT_281630</name>
</gene>